<dbReference type="PANTHER" id="PTHR47385:SF5">
    <property type="entry name" value="TRANSGELIN"/>
    <property type="match status" value="1"/>
</dbReference>
<dbReference type="Pfam" id="PF00402">
    <property type="entry name" value="Calponin"/>
    <property type="match status" value="2"/>
</dbReference>
<evidence type="ECO:0000256" key="1">
    <source>
        <dbReference type="ARBA" id="ARBA00009631"/>
    </source>
</evidence>
<feature type="region of interest" description="Disordered" evidence="3">
    <location>
        <begin position="247"/>
        <end position="277"/>
    </location>
</feature>
<evidence type="ECO:0000256" key="2">
    <source>
        <dbReference type="RuleBase" id="RU361224"/>
    </source>
</evidence>
<dbReference type="InterPro" id="IPR050606">
    <property type="entry name" value="Calponin-like"/>
</dbReference>
<evidence type="ECO:0000259" key="4">
    <source>
        <dbReference type="PROSITE" id="PS50021"/>
    </source>
</evidence>
<dbReference type="InterPro" id="IPR000557">
    <property type="entry name" value="Calponin_repeat"/>
</dbReference>
<dbReference type="Pfam" id="PF00307">
    <property type="entry name" value="CH"/>
    <property type="match status" value="1"/>
</dbReference>
<dbReference type="EMBL" id="JAWDGP010003066">
    <property type="protein sequence ID" value="KAK3777635.1"/>
    <property type="molecule type" value="Genomic_DNA"/>
</dbReference>
<dbReference type="PROSITE" id="PS01052">
    <property type="entry name" value="CALPONIN_1"/>
    <property type="match status" value="1"/>
</dbReference>
<dbReference type="PANTHER" id="PTHR47385">
    <property type="entry name" value="CALPONIN"/>
    <property type="match status" value="1"/>
</dbReference>
<feature type="domain" description="Calponin-homology (CH)" evidence="4">
    <location>
        <begin position="37"/>
        <end position="150"/>
    </location>
</feature>
<dbReference type="GO" id="GO:0007015">
    <property type="term" value="P:actin filament organization"/>
    <property type="evidence" value="ECO:0007669"/>
    <property type="project" value="TreeGrafter"/>
</dbReference>
<comment type="similarity">
    <text evidence="1 2">Belongs to the calponin family.</text>
</comment>
<dbReference type="PRINTS" id="PR00888">
    <property type="entry name" value="SM22CALPONIN"/>
</dbReference>
<reference evidence="5" key="1">
    <citation type="journal article" date="2023" name="G3 (Bethesda)">
        <title>A reference genome for the long-term kleptoplast-retaining sea slug Elysia crispata morphotype clarki.</title>
        <authorList>
            <person name="Eastman K.E."/>
            <person name="Pendleton A.L."/>
            <person name="Shaikh M.A."/>
            <person name="Suttiyut T."/>
            <person name="Ogas R."/>
            <person name="Tomko P."/>
            <person name="Gavelis G."/>
            <person name="Widhalm J.R."/>
            <person name="Wisecaver J.H."/>
        </authorList>
    </citation>
    <scope>NUCLEOTIDE SEQUENCE</scope>
    <source>
        <strain evidence="5">ECLA1</strain>
    </source>
</reference>
<feature type="compositionally biased region" description="Low complexity" evidence="3">
    <location>
        <begin position="247"/>
        <end position="260"/>
    </location>
</feature>
<organism evidence="5 6">
    <name type="scientific">Elysia crispata</name>
    <name type="common">lettuce slug</name>
    <dbReference type="NCBI Taxonomy" id="231223"/>
    <lineage>
        <taxon>Eukaryota</taxon>
        <taxon>Metazoa</taxon>
        <taxon>Spiralia</taxon>
        <taxon>Lophotrochozoa</taxon>
        <taxon>Mollusca</taxon>
        <taxon>Gastropoda</taxon>
        <taxon>Heterobranchia</taxon>
        <taxon>Euthyneura</taxon>
        <taxon>Panpulmonata</taxon>
        <taxon>Sacoglossa</taxon>
        <taxon>Placobranchoidea</taxon>
        <taxon>Plakobranchidae</taxon>
        <taxon>Elysia</taxon>
    </lineage>
</organism>
<comment type="caution">
    <text evidence="5">The sequence shown here is derived from an EMBL/GenBank/DDBJ whole genome shotgun (WGS) entry which is preliminary data.</text>
</comment>
<sequence>MPKVCGTVAITGVDLPSFTAADLSNATSDLIDQKFDLQCARDVLAWMEAVLGRKLHPNVASLESQQDLADILKDGIVLCDLINVINPGAVRSAKKSKLAFHKMENIELFTKACIAYGMHPLDVFQVPDLFETKAMFSVLNCLYALGSLAQQKGFRGPSFGVKLSEKNERCFSEQQIAEGKKVIPKQAGSNLHPSQSGMTPYGQGRQIVISDSHSVALTSTSQSVISLQYGTNRLASQSGMTPYGLGRQILLSSGSGSGRSVPVQDDGSKESQGEDVSTEVVEVCLNDENTHEIPPQINGACFDEVFADSDGSLLI</sequence>
<name>A0AAE0ZY09_9GAST</name>
<evidence type="ECO:0000256" key="3">
    <source>
        <dbReference type="SAM" id="MobiDB-lite"/>
    </source>
</evidence>
<dbReference type="InterPro" id="IPR036872">
    <property type="entry name" value="CH_dom_sf"/>
</dbReference>
<keyword evidence="6" id="KW-1185">Reference proteome</keyword>
<dbReference type="PROSITE" id="PS51122">
    <property type="entry name" value="CALPONIN_2"/>
    <property type="match status" value="2"/>
</dbReference>
<dbReference type="Proteomes" id="UP001283361">
    <property type="component" value="Unassembled WGS sequence"/>
</dbReference>
<dbReference type="SUPFAM" id="SSF47576">
    <property type="entry name" value="Calponin-homology domain, CH-domain"/>
    <property type="match status" value="1"/>
</dbReference>
<dbReference type="GO" id="GO:0015629">
    <property type="term" value="C:actin cytoskeleton"/>
    <property type="evidence" value="ECO:0007669"/>
    <property type="project" value="TreeGrafter"/>
</dbReference>
<dbReference type="GO" id="GO:0051015">
    <property type="term" value="F:actin filament binding"/>
    <property type="evidence" value="ECO:0007669"/>
    <property type="project" value="TreeGrafter"/>
</dbReference>
<gene>
    <name evidence="5" type="ORF">RRG08_021749</name>
</gene>
<dbReference type="InterPro" id="IPR001715">
    <property type="entry name" value="CH_dom"/>
</dbReference>
<accession>A0AAE0ZY09</accession>
<dbReference type="SMART" id="SM00033">
    <property type="entry name" value="CH"/>
    <property type="match status" value="1"/>
</dbReference>
<evidence type="ECO:0000313" key="6">
    <source>
        <dbReference type="Proteomes" id="UP001283361"/>
    </source>
</evidence>
<dbReference type="AlphaFoldDB" id="A0AAE0ZY09"/>
<evidence type="ECO:0000313" key="5">
    <source>
        <dbReference type="EMBL" id="KAK3777635.1"/>
    </source>
</evidence>
<proteinExistence type="inferred from homology"/>
<protein>
    <recommendedName>
        <fullName evidence="2">Transgelin</fullName>
    </recommendedName>
</protein>
<dbReference type="Gene3D" id="1.10.418.10">
    <property type="entry name" value="Calponin-like domain"/>
    <property type="match status" value="1"/>
</dbReference>
<dbReference type="PROSITE" id="PS50021">
    <property type="entry name" value="CH"/>
    <property type="match status" value="1"/>
</dbReference>
<dbReference type="InterPro" id="IPR003096">
    <property type="entry name" value="SM22_calponin"/>
</dbReference>